<dbReference type="InterPro" id="IPR037294">
    <property type="entry name" value="ABC_BtuC-like"/>
</dbReference>
<dbReference type="PANTHER" id="PTHR30472">
    <property type="entry name" value="FERRIC ENTEROBACTIN TRANSPORT SYSTEM PERMEASE PROTEIN"/>
    <property type="match status" value="1"/>
</dbReference>
<dbReference type="Gene3D" id="1.10.3470.10">
    <property type="entry name" value="ABC transporter involved in vitamin B12 uptake, BtuC"/>
    <property type="match status" value="1"/>
</dbReference>
<dbReference type="Proteomes" id="UP001626549">
    <property type="component" value="Chromosome"/>
</dbReference>
<evidence type="ECO:0000256" key="4">
    <source>
        <dbReference type="ARBA" id="ARBA00022475"/>
    </source>
</evidence>
<evidence type="ECO:0000313" key="9">
    <source>
        <dbReference type="EMBL" id="WOJ96197.1"/>
    </source>
</evidence>
<dbReference type="InterPro" id="IPR000522">
    <property type="entry name" value="ABC_transptr_permease_BtuC"/>
</dbReference>
<evidence type="ECO:0000256" key="5">
    <source>
        <dbReference type="ARBA" id="ARBA00022692"/>
    </source>
</evidence>
<dbReference type="RefSeq" id="WP_407326885.1">
    <property type="nucleotide sequence ID" value="NZ_CP136865.1"/>
</dbReference>
<proteinExistence type="inferred from homology"/>
<comment type="similarity">
    <text evidence="2">Belongs to the binding-protein-dependent transport system permease family. FecCD subfamily.</text>
</comment>
<evidence type="ECO:0000313" key="10">
    <source>
        <dbReference type="Proteomes" id="UP001626549"/>
    </source>
</evidence>
<evidence type="ECO:0000256" key="6">
    <source>
        <dbReference type="ARBA" id="ARBA00022989"/>
    </source>
</evidence>
<gene>
    <name evidence="9" type="ORF">R0137_13215</name>
</gene>
<feature type="transmembrane region" description="Helical" evidence="8">
    <location>
        <begin position="259"/>
        <end position="277"/>
    </location>
</feature>
<feature type="transmembrane region" description="Helical" evidence="8">
    <location>
        <begin position="171"/>
        <end position="191"/>
    </location>
</feature>
<reference evidence="9 10" key="1">
    <citation type="submission" date="2023-10" db="EMBL/GenBank/DDBJ databases">
        <title>Two novel species belonging to the OM43/NOR5 clade.</title>
        <authorList>
            <person name="Park M."/>
        </authorList>
    </citation>
    <scope>NUCLEOTIDE SEQUENCE [LARGE SCALE GENOMIC DNA]</scope>
    <source>
        <strain evidence="9 10">IMCC45268</strain>
    </source>
</reference>
<dbReference type="PANTHER" id="PTHR30472:SF25">
    <property type="entry name" value="ABC TRANSPORTER PERMEASE PROTEIN MJ0876-RELATED"/>
    <property type="match status" value="1"/>
</dbReference>
<evidence type="ECO:0000256" key="1">
    <source>
        <dbReference type="ARBA" id="ARBA00004651"/>
    </source>
</evidence>
<organism evidence="9 10">
    <name type="scientific">Congregibacter brevis</name>
    <dbReference type="NCBI Taxonomy" id="3081201"/>
    <lineage>
        <taxon>Bacteria</taxon>
        <taxon>Pseudomonadati</taxon>
        <taxon>Pseudomonadota</taxon>
        <taxon>Gammaproteobacteria</taxon>
        <taxon>Cellvibrionales</taxon>
        <taxon>Halieaceae</taxon>
        <taxon>Congregibacter</taxon>
    </lineage>
</organism>
<accession>A0ABZ0IAW1</accession>
<evidence type="ECO:0000256" key="7">
    <source>
        <dbReference type="ARBA" id="ARBA00023136"/>
    </source>
</evidence>
<keyword evidence="6 8" id="KW-1133">Transmembrane helix</keyword>
<dbReference type="EMBL" id="CP136865">
    <property type="protein sequence ID" value="WOJ96197.1"/>
    <property type="molecule type" value="Genomic_DNA"/>
</dbReference>
<feature type="transmembrane region" description="Helical" evidence="8">
    <location>
        <begin position="128"/>
        <end position="146"/>
    </location>
</feature>
<dbReference type="CDD" id="cd06550">
    <property type="entry name" value="TM_ABC_iron-siderophores_like"/>
    <property type="match status" value="1"/>
</dbReference>
<dbReference type="SUPFAM" id="SSF81345">
    <property type="entry name" value="ABC transporter involved in vitamin B12 uptake, BtuC"/>
    <property type="match status" value="1"/>
</dbReference>
<feature type="transmembrane region" description="Helical" evidence="8">
    <location>
        <begin position="222"/>
        <end position="247"/>
    </location>
</feature>
<keyword evidence="7 8" id="KW-0472">Membrane</keyword>
<feature type="transmembrane region" description="Helical" evidence="8">
    <location>
        <begin position="289"/>
        <end position="308"/>
    </location>
</feature>
<dbReference type="Pfam" id="PF01032">
    <property type="entry name" value="FecCD"/>
    <property type="match status" value="1"/>
</dbReference>
<keyword evidence="4" id="KW-1003">Cell membrane</keyword>
<keyword evidence="3" id="KW-0813">Transport</keyword>
<name>A0ABZ0IAW1_9GAMM</name>
<evidence type="ECO:0000256" key="3">
    <source>
        <dbReference type="ARBA" id="ARBA00022448"/>
    </source>
</evidence>
<sequence>MALTLGAIPLSFSEVFAVLSGSGEALHETLILQLRLPRVLQAAAIGGLLALTGALSQGMFRNPLADPSLIGVTGGASLGGALVLALGIGAGTGADLSISVGAFAGGLIATGLVYQIARTTQGTSVSTLLLAGVAITALAGALVSVLEMTVDNSTLRRVAVWRLGSLAGADYHSLALSCTALALVILASLPLRNVLNAFLLGEAEAGHLGYDTARSKALMTSLIAAGMGVTVALAGAIAFVGLVVPHMVRLYSGPEHKALLPRCTLLGALVLVLADLLSRTLLAPGEIPLGIITALLGVPFFLILLRRYQSGLVIS</sequence>
<keyword evidence="10" id="KW-1185">Reference proteome</keyword>
<feature type="transmembrane region" description="Helical" evidence="8">
    <location>
        <begin position="69"/>
        <end position="90"/>
    </location>
</feature>
<protein>
    <submittedName>
        <fullName evidence="9">Iron ABC transporter permease</fullName>
    </submittedName>
</protein>
<evidence type="ECO:0000256" key="8">
    <source>
        <dbReference type="SAM" id="Phobius"/>
    </source>
</evidence>
<evidence type="ECO:0000256" key="2">
    <source>
        <dbReference type="ARBA" id="ARBA00007935"/>
    </source>
</evidence>
<comment type="subcellular location">
    <subcellularLocation>
        <location evidence="1">Cell membrane</location>
        <topology evidence="1">Multi-pass membrane protein</topology>
    </subcellularLocation>
</comment>
<feature type="transmembrane region" description="Helical" evidence="8">
    <location>
        <begin position="96"/>
        <end position="116"/>
    </location>
</feature>
<keyword evidence="5 8" id="KW-0812">Transmembrane</keyword>